<feature type="transmembrane region" description="Helical" evidence="8">
    <location>
        <begin position="116"/>
        <end position="134"/>
    </location>
</feature>
<dbReference type="AlphaFoldDB" id="A0A075AY44"/>
<evidence type="ECO:0000256" key="8">
    <source>
        <dbReference type="SAM" id="Phobius"/>
    </source>
</evidence>
<dbReference type="HOGENOM" id="CLU_037802_1_0_1"/>
<dbReference type="Pfam" id="PF04143">
    <property type="entry name" value="Sulf_transp"/>
    <property type="match status" value="1"/>
</dbReference>
<evidence type="ECO:0000256" key="7">
    <source>
        <dbReference type="ARBA" id="ARBA00023136"/>
    </source>
</evidence>
<dbReference type="Proteomes" id="UP000281549">
    <property type="component" value="Unassembled WGS sequence"/>
</dbReference>
<feature type="transmembrane region" description="Helical" evidence="8">
    <location>
        <begin position="177"/>
        <end position="206"/>
    </location>
</feature>
<protein>
    <submittedName>
        <fullName evidence="9">Uncharacterized protein</fullName>
    </submittedName>
</protein>
<feature type="transmembrane region" description="Helical" evidence="8">
    <location>
        <begin position="48"/>
        <end position="66"/>
    </location>
</feature>
<organism evidence="9 11">
    <name type="scientific">Rozella allomycis (strain CSF55)</name>
    <dbReference type="NCBI Taxonomy" id="988480"/>
    <lineage>
        <taxon>Eukaryota</taxon>
        <taxon>Fungi</taxon>
        <taxon>Fungi incertae sedis</taxon>
        <taxon>Cryptomycota</taxon>
        <taxon>Cryptomycota incertae sedis</taxon>
        <taxon>Rozella</taxon>
    </lineage>
</organism>
<feature type="transmembrane region" description="Helical" evidence="8">
    <location>
        <begin position="212"/>
        <end position="231"/>
    </location>
</feature>
<name>A0A075AY44_ROZAC</name>
<reference evidence="12" key="2">
    <citation type="journal article" date="2018" name="Nat. Microbiol.">
        <title>Leveraging single-cell genomics to expand the fungal tree of life.</title>
        <authorList>
            <person name="Ahrendt S.R."/>
            <person name="Quandt C.A."/>
            <person name="Ciobanu D."/>
            <person name="Clum A."/>
            <person name="Salamov A."/>
            <person name="Andreopoulos B."/>
            <person name="Cheng J.F."/>
            <person name="Woyke T."/>
            <person name="Pelin A."/>
            <person name="Henrissat B."/>
            <person name="Reynolds N.K."/>
            <person name="Benny G.L."/>
            <person name="Smith M.E."/>
            <person name="James T.Y."/>
            <person name="Grigoriev I.V."/>
        </authorList>
    </citation>
    <scope>NUCLEOTIDE SEQUENCE [LARGE SCALE GENOMIC DNA]</scope>
    <source>
        <strain evidence="12">CSF55</strain>
    </source>
</reference>
<dbReference type="OMA" id="CYTPVYP"/>
<evidence type="ECO:0000256" key="6">
    <source>
        <dbReference type="ARBA" id="ARBA00022989"/>
    </source>
</evidence>
<keyword evidence="7 8" id="KW-0472">Membrane</keyword>
<dbReference type="GO" id="GO:0005886">
    <property type="term" value="C:plasma membrane"/>
    <property type="evidence" value="ECO:0007669"/>
    <property type="project" value="UniProtKB-SubCell"/>
</dbReference>
<dbReference type="PANTHER" id="PTHR30574:SF1">
    <property type="entry name" value="SULPHUR TRANSPORT DOMAIN-CONTAINING PROTEIN"/>
    <property type="match status" value="1"/>
</dbReference>
<feature type="transmembrane region" description="Helical" evidence="8">
    <location>
        <begin position="6"/>
        <end position="27"/>
    </location>
</feature>
<keyword evidence="6 8" id="KW-1133">Transmembrane helix</keyword>
<reference evidence="10" key="3">
    <citation type="submission" date="2018-08" db="EMBL/GenBank/DDBJ databases">
        <title>Leveraging single-cell genomics to expand the Fungal Tree of Life.</title>
        <authorList>
            <consortium name="DOE Joint Genome Institute"/>
            <person name="Ahrendt S.R."/>
            <person name="Quandt C.A."/>
            <person name="Ciobanu D."/>
            <person name="Clum A."/>
            <person name="Salamov A."/>
            <person name="Andreopoulos B."/>
            <person name="Cheng J.-F."/>
            <person name="Woyke T."/>
            <person name="Pelin A."/>
            <person name="Henrissat B."/>
            <person name="Reynolds N."/>
            <person name="Benny G.L."/>
            <person name="Smith M.E."/>
            <person name="James T.Y."/>
            <person name="Grigoriev I.V."/>
        </authorList>
    </citation>
    <scope>NUCLEOTIDE SEQUENCE</scope>
    <source>
        <strain evidence="10">CSF55</strain>
    </source>
</reference>
<feature type="transmembrane region" description="Helical" evidence="8">
    <location>
        <begin position="287"/>
        <end position="304"/>
    </location>
</feature>
<feature type="transmembrane region" description="Helical" evidence="8">
    <location>
        <begin position="259"/>
        <end position="281"/>
    </location>
</feature>
<dbReference type="OrthoDB" id="10254418at2759"/>
<evidence type="ECO:0000256" key="3">
    <source>
        <dbReference type="ARBA" id="ARBA00022475"/>
    </source>
</evidence>
<dbReference type="Pfam" id="PF20398">
    <property type="entry name" value="DUF6691"/>
    <property type="match status" value="1"/>
</dbReference>
<sequence>MINDLTLALIGAFYLGLPVYLLLKYYGKVVGISGIIKSCILEPRDSKWKLFFLSGLLSAGLLLRLFTPALLGYDYGQANLPRFALGGFLVGYGARKACGCTSGHMLCGLSRLSIRSIFATLMFFTNAMIAVYLFPNNSVWSDNFQFKYSTLFLSLIFLIFSVIWAKKIMSTSLNFAAFYAGLLFGTGLGLTGMVKSSSVLGFLSIFSEPSLFNPNLLMIILGAIAPNLVAYRREIRKMKKPVLEDEFATPSKCSVDTDLIIGSSIFGFGWGLCGICPGPALIQLFTFQSQIYLFVLTMITGLLIK</sequence>
<dbReference type="InterPro" id="IPR046513">
    <property type="entry name" value="DUF6691"/>
</dbReference>
<evidence type="ECO:0000313" key="9">
    <source>
        <dbReference type="EMBL" id="EPZ35177.1"/>
    </source>
</evidence>
<keyword evidence="5 8" id="KW-0812">Transmembrane</keyword>
<gene>
    <name evidence="9" type="ORF">O9G_004188</name>
    <name evidence="10" type="ORF">ROZALSC1DRAFT_26815</name>
</gene>
<keyword evidence="11" id="KW-1185">Reference proteome</keyword>
<proteinExistence type="predicted"/>
<feature type="transmembrane region" description="Helical" evidence="8">
    <location>
        <begin position="78"/>
        <end position="95"/>
    </location>
</feature>
<dbReference type="InterPro" id="IPR007272">
    <property type="entry name" value="Sulf_transp_TsuA/YedE"/>
</dbReference>
<evidence type="ECO:0000256" key="1">
    <source>
        <dbReference type="ARBA" id="ARBA00004429"/>
    </source>
</evidence>
<dbReference type="EMBL" id="KE560857">
    <property type="protein sequence ID" value="EPZ35177.1"/>
    <property type="molecule type" value="Genomic_DNA"/>
</dbReference>
<keyword evidence="4" id="KW-0997">Cell inner membrane</keyword>
<feature type="transmembrane region" description="Helical" evidence="8">
    <location>
        <begin position="146"/>
        <end position="165"/>
    </location>
</feature>
<keyword evidence="2" id="KW-0813">Transport</keyword>
<accession>A0A075AY44</accession>
<evidence type="ECO:0000256" key="4">
    <source>
        <dbReference type="ARBA" id="ARBA00022519"/>
    </source>
</evidence>
<dbReference type="Proteomes" id="UP000030755">
    <property type="component" value="Unassembled WGS sequence"/>
</dbReference>
<keyword evidence="3" id="KW-1003">Cell membrane</keyword>
<evidence type="ECO:0000313" key="12">
    <source>
        <dbReference type="Proteomes" id="UP000281549"/>
    </source>
</evidence>
<evidence type="ECO:0000256" key="2">
    <source>
        <dbReference type="ARBA" id="ARBA00022448"/>
    </source>
</evidence>
<dbReference type="PANTHER" id="PTHR30574">
    <property type="entry name" value="INNER MEMBRANE PROTEIN YEDE"/>
    <property type="match status" value="1"/>
</dbReference>
<evidence type="ECO:0000313" key="11">
    <source>
        <dbReference type="Proteomes" id="UP000030755"/>
    </source>
</evidence>
<reference evidence="9 11" key="1">
    <citation type="journal article" date="2013" name="Curr. Biol.">
        <title>Shared signatures of parasitism and phylogenomics unite Cryptomycota and microsporidia.</title>
        <authorList>
            <person name="James T.Y."/>
            <person name="Pelin A."/>
            <person name="Bonen L."/>
            <person name="Ahrendt S."/>
            <person name="Sain D."/>
            <person name="Corradi N."/>
            <person name="Stajich J.E."/>
        </authorList>
    </citation>
    <scope>NUCLEOTIDE SEQUENCE [LARGE SCALE GENOMIC DNA]</scope>
    <source>
        <strain evidence="9 11">CSF55</strain>
        <strain evidence="9 11">CSF55</strain>
    </source>
</reference>
<dbReference type="EMBL" id="ML004928">
    <property type="protein sequence ID" value="RKP21791.1"/>
    <property type="molecule type" value="Genomic_DNA"/>
</dbReference>
<evidence type="ECO:0000256" key="5">
    <source>
        <dbReference type="ARBA" id="ARBA00022692"/>
    </source>
</evidence>
<comment type="subcellular location">
    <subcellularLocation>
        <location evidence="1">Cell inner membrane</location>
        <topology evidence="1">Multi-pass membrane protein</topology>
    </subcellularLocation>
</comment>
<evidence type="ECO:0000313" key="10">
    <source>
        <dbReference type="EMBL" id="RKP21791.1"/>
    </source>
</evidence>